<protein>
    <submittedName>
        <fullName evidence="1">Uncharacterized protein</fullName>
    </submittedName>
</protein>
<comment type="caution">
    <text evidence="1">The sequence shown here is derived from an EMBL/GenBank/DDBJ whole genome shotgun (WGS) entry which is preliminary data.</text>
</comment>
<dbReference type="Proteomes" id="UP001055072">
    <property type="component" value="Unassembled WGS sequence"/>
</dbReference>
<evidence type="ECO:0000313" key="1">
    <source>
        <dbReference type="EMBL" id="KAI0084935.1"/>
    </source>
</evidence>
<keyword evidence="2" id="KW-1185">Reference proteome</keyword>
<proteinExistence type="predicted"/>
<name>A0ACB8TSA6_9APHY</name>
<gene>
    <name evidence="1" type="ORF">BDY19DRAFT_475008</name>
</gene>
<sequence length="164" mass="18041">MVGERTRQVTASKRLTSSSINMHTEHGRSVSANLSSVIANALRAELRASRGFPLLINLRPSEFDQLVRVSPRRRNESATARESSNHKVGVCDILDIYCCFMGITILTIRCIPLASSTCDETEIWEVEILQITTTVTNSGHGKDRRAVGLARTNLYTSSTATCTV</sequence>
<dbReference type="EMBL" id="MU274937">
    <property type="protein sequence ID" value="KAI0084935.1"/>
    <property type="molecule type" value="Genomic_DNA"/>
</dbReference>
<reference evidence="1" key="1">
    <citation type="journal article" date="2021" name="Environ. Microbiol.">
        <title>Gene family expansions and transcriptome signatures uncover fungal adaptations to wood decay.</title>
        <authorList>
            <person name="Hage H."/>
            <person name="Miyauchi S."/>
            <person name="Viragh M."/>
            <person name="Drula E."/>
            <person name="Min B."/>
            <person name="Chaduli D."/>
            <person name="Navarro D."/>
            <person name="Favel A."/>
            <person name="Norest M."/>
            <person name="Lesage-Meessen L."/>
            <person name="Balint B."/>
            <person name="Merenyi Z."/>
            <person name="de Eugenio L."/>
            <person name="Morin E."/>
            <person name="Martinez A.T."/>
            <person name="Baldrian P."/>
            <person name="Stursova M."/>
            <person name="Martinez M.J."/>
            <person name="Novotny C."/>
            <person name="Magnuson J.K."/>
            <person name="Spatafora J.W."/>
            <person name="Maurice S."/>
            <person name="Pangilinan J."/>
            <person name="Andreopoulos W."/>
            <person name="LaButti K."/>
            <person name="Hundley H."/>
            <person name="Na H."/>
            <person name="Kuo A."/>
            <person name="Barry K."/>
            <person name="Lipzen A."/>
            <person name="Henrissat B."/>
            <person name="Riley R."/>
            <person name="Ahrendt S."/>
            <person name="Nagy L.G."/>
            <person name="Grigoriev I.V."/>
            <person name="Martin F."/>
            <person name="Rosso M.N."/>
        </authorList>
    </citation>
    <scope>NUCLEOTIDE SEQUENCE</scope>
    <source>
        <strain evidence="1">CBS 384.51</strain>
    </source>
</reference>
<accession>A0ACB8TSA6</accession>
<evidence type="ECO:0000313" key="2">
    <source>
        <dbReference type="Proteomes" id="UP001055072"/>
    </source>
</evidence>
<organism evidence="1 2">
    <name type="scientific">Irpex rosettiformis</name>
    <dbReference type="NCBI Taxonomy" id="378272"/>
    <lineage>
        <taxon>Eukaryota</taxon>
        <taxon>Fungi</taxon>
        <taxon>Dikarya</taxon>
        <taxon>Basidiomycota</taxon>
        <taxon>Agaricomycotina</taxon>
        <taxon>Agaricomycetes</taxon>
        <taxon>Polyporales</taxon>
        <taxon>Irpicaceae</taxon>
        <taxon>Irpex</taxon>
    </lineage>
</organism>